<comment type="caution">
    <text evidence="1">The sequence shown here is derived from an EMBL/GenBank/DDBJ whole genome shotgun (WGS) entry which is preliminary data.</text>
</comment>
<dbReference type="AlphaFoldDB" id="A0A8H8RUN4"/>
<evidence type="ECO:0000313" key="2">
    <source>
        <dbReference type="Proteomes" id="UP000443090"/>
    </source>
</evidence>
<dbReference type="EMBL" id="QGMI01000383">
    <property type="protein sequence ID" value="TVY41598.1"/>
    <property type="molecule type" value="Genomic_DNA"/>
</dbReference>
<dbReference type="InterPro" id="IPR038883">
    <property type="entry name" value="AN11006-like"/>
</dbReference>
<dbReference type="OrthoDB" id="5272396at2759"/>
<dbReference type="PANTHER" id="PTHR42085">
    <property type="entry name" value="F-BOX DOMAIN-CONTAINING PROTEIN"/>
    <property type="match status" value="1"/>
</dbReference>
<accession>A0A8H8RUN4</accession>
<evidence type="ECO:0000313" key="1">
    <source>
        <dbReference type="EMBL" id="TVY41598.1"/>
    </source>
</evidence>
<proteinExistence type="predicted"/>
<gene>
    <name evidence="1" type="ORF">LOCC1_G008936</name>
</gene>
<protein>
    <recommendedName>
        <fullName evidence="3">F-box domain-containing protein</fullName>
    </recommendedName>
</protein>
<dbReference type="Proteomes" id="UP000443090">
    <property type="component" value="Unassembled WGS sequence"/>
</dbReference>
<dbReference type="PANTHER" id="PTHR42085:SF8">
    <property type="entry name" value="F-BOX DOMAIN-CONTAINING PROTEIN"/>
    <property type="match status" value="1"/>
</dbReference>
<sequence>MTYNGCTAMIRYVAEDSRPPRPRNLPRLGFLSLPREIRDIIYDLALVSTSSIIVWKGKWETEFLARLEEGPRPYPLSQIRWRAIDHDASTASLRSLNLNLLFCNKVIGNEAAMTFYHGNTFAFLGEHNWDPVVDWLGAIGLRNRESIVSLDIDAQRPDAAWQNSKGERVRHPARFTQEEVYPRHPLLHTCKGHFKWGSVDNINPALEKIFILLGQRVSEQKVILSMQFFYIYPGAGLIPGPEDRDPDGRWYSMELPNLVELFRHLHTQQHGSNGAVEVLWKGKDYRTALVVERADMESLGWHITVSPVEKDRVTFNPRYDKFPWRLASFVLRREKLTEPLLAQDPSPHSEVYTYEGMDADLYL</sequence>
<reference evidence="1 2" key="1">
    <citation type="submission" date="2018-05" db="EMBL/GenBank/DDBJ databases">
        <title>Genome sequencing and assembly of the regulated plant pathogen Lachnellula willkommii and related sister species for the development of diagnostic species identification markers.</title>
        <authorList>
            <person name="Giroux E."/>
            <person name="Bilodeau G."/>
        </authorList>
    </citation>
    <scope>NUCLEOTIDE SEQUENCE [LARGE SCALE GENOMIC DNA]</scope>
    <source>
        <strain evidence="1 2">CBS 160.35</strain>
    </source>
</reference>
<keyword evidence="2" id="KW-1185">Reference proteome</keyword>
<name>A0A8H8RUN4_9HELO</name>
<evidence type="ECO:0008006" key="3">
    <source>
        <dbReference type="Google" id="ProtNLM"/>
    </source>
</evidence>
<organism evidence="1 2">
    <name type="scientific">Lachnellula occidentalis</name>
    <dbReference type="NCBI Taxonomy" id="215460"/>
    <lineage>
        <taxon>Eukaryota</taxon>
        <taxon>Fungi</taxon>
        <taxon>Dikarya</taxon>
        <taxon>Ascomycota</taxon>
        <taxon>Pezizomycotina</taxon>
        <taxon>Leotiomycetes</taxon>
        <taxon>Helotiales</taxon>
        <taxon>Lachnaceae</taxon>
        <taxon>Lachnellula</taxon>
    </lineage>
</organism>